<gene>
    <name evidence="2" type="ORF">FK220_004630</name>
</gene>
<protein>
    <recommendedName>
        <fullName evidence="1">YdhG-like domain-containing protein</fullName>
    </recommendedName>
</protein>
<evidence type="ECO:0000313" key="3">
    <source>
        <dbReference type="Proteomes" id="UP000707206"/>
    </source>
</evidence>
<evidence type="ECO:0000313" key="2">
    <source>
        <dbReference type="EMBL" id="NHF58611.1"/>
    </source>
</evidence>
<comment type="caution">
    <text evidence="2">The sequence shown here is derived from an EMBL/GenBank/DDBJ whole genome shotgun (WGS) entry which is preliminary data.</text>
</comment>
<dbReference type="Proteomes" id="UP000707206">
    <property type="component" value="Unassembled WGS sequence"/>
</dbReference>
<dbReference type="Gene3D" id="3.40.5.90">
    <property type="entry name" value="CDGSH iron-sulfur domain, mitoNEET-type"/>
    <property type="match status" value="1"/>
</dbReference>
<dbReference type="InterPro" id="IPR014922">
    <property type="entry name" value="YdhG-like"/>
</dbReference>
<accession>A0A967AQM3</accession>
<dbReference type="AlphaFoldDB" id="A0A967AQM3"/>
<name>A0A967AQM3_9FLAO</name>
<dbReference type="RefSeq" id="WP_152573094.1">
    <property type="nucleotide sequence ID" value="NZ_VIKU02000001.1"/>
</dbReference>
<dbReference type="Pfam" id="PF13376">
    <property type="entry name" value="OmdA"/>
    <property type="match status" value="1"/>
</dbReference>
<evidence type="ECO:0000259" key="1">
    <source>
        <dbReference type="Pfam" id="PF08818"/>
    </source>
</evidence>
<reference evidence="2" key="2">
    <citation type="submission" date="2020-03" db="EMBL/GenBank/DDBJ databases">
        <title>Flavobacteriaceae bacterium strain TP-CH-4, a member of the family Flavobacteriaceae isolated from a deep-sea seamount.</title>
        <authorList>
            <person name="Zhang D.-C."/>
        </authorList>
    </citation>
    <scope>NUCLEOTIDE SEQUENCE</scope>
    <source>
        <strain evidence="2">TP-CH-4</strain>
    </source>
</reference>
<feature type="domain" description="YdhG-like" evidence="1">
    <location>
        <begin position="15"/>
        <end position="112"/>
    </location>
</feature>
<dbReference type="Gene3D" id="3.90.1150.200">
    <property type="match status" value="1"/>
</dbReference>
<dbReference type="Pfam" id="PF08818">
    <property type="entry name" value="DUF1801"/>
    <property type="match status" value="1"/>
</dbReference>
<keyword evidence="3" id="KW-1185">Reference proteome</keyword>
<dbReference type="SUPFAM" id="SSF159888">
    <property type="entry name" value="YdhG-like"/>
    <property type="match status" value="1"/>
</dbReference>
<organism evidence="2 3">
    <name type="scientific">Pelagihabitans pacificus</name>
    <dbReference type="NCBI Taxonomy" id="2696054"/>
    <lineage>
        <taxon>Bacteria</taxon>
        <taxon>Pseudomonadati</taxon>
        <taxon>Bacteroidota</taxon>
        <taxon>Flavobacteriia</taxon>
        <taxon>Flavobacteriales</taxon>
        <taxon>Flavobacteriaceae</taxon>
        <taxon>Pelagihabitans</taxon>
    </lineage>
</organism>
<dbReference type="EMBL" id="VIKU02000001">
    <property type="protein sequence ID" value="NHF58611.1"/>
    <property type="molecule type" value="Genomic_DNA"/>
</dbReference>
<reference evidence="2" key="1">
    <citation type="submission" date="2019-07" db="EMBL/GenBank/DDBJ databases">
        <authorList>
            <person name="De-Chao Zhang Q."/>
        </authorList>
    </citation>
    <scope>NUCLEOTIDE SEQUENCE</scope>
    <source>
        <strain evidence="2">TP-CH-4</strain>
    </source>
</reference>
<dbReference type="InterPro" id="IPR042216">
    <property type="entry name" value="MitoNEET_CISD"/>
</dbReference>
<proteinExistence type="predicted"/>
<sequence length="268" mass="31494">MNPKVDKYPENVDRWQTELKKLRTIILDCGLTEEFKWMHPCYTYQKKNIVLIHGFKAYCAVLFHKGALLKDTNHLLVQQTENVQAARQLRFTNAIEIEKLEPTLKRYIFEAIGIEKAGLQVKIKEASDFCIPDELQQKFEKNPDFQDAFEALTPGRQKGYILYFSKPKQSKTRIARIDQYTERVMNGKGLRDCICDHSKRMPNCDGSHRYIGKHHQKENSAYSVKMDLQPTLENERVKIRPLGHQDLEPLYEVAKDPKIWEQHPSKRY</sequence>